<comment type="caution">
    <text evidence="2">The sequence shown here is derived from an EMBL/GenBank/DDBJ whole genome shotgun (WGS) entry which is preliminary data.</text>
</comment>
<keyword evidence="3" id="KW-1185">Reference proteome</keyword>
<organism evidence="2 3">
    <name type="scientific">Halomonas campaniensis</name>
    <dbReference type="NCBI Taxonomy" id="213554"/>
    <lineage>
        <taxon>Bacteria</taxon>
        <taxon>Pseudomonadati</taxon>
        <taxon>Pseudomonadota</taxon>
        <taxon>Gammaproteobacteria</taxon>
        <taxon>Oceanospirillales</taxon>
        <taxon>Halomonadaceae</taxon>
        <taxon>Halomonas</taxon>
    </lineage>
</organism>
<evidence type="ECO:0000256" key="1">
    <source>
        <dbReference type="SAM" id="Coils"/>
    </source>
</evidence>
<evidence type="ECO:0000313" key="2">
    <source>
        <dbReference type="EMBL" id="OWV28106.1"/>
    </source>
</evidence>
<name>A0A246RVI8_9GAMM</name>
<evidence type="ECO:0000313" key="3">
    <source>
        <dbReference type="Proteomes" id="UP000197334"/>
    </source>
</evidence>
<accession>A0A246RVI8</accession>
<keyword evidence="1" id="KW-0175">Coiled coil</keyword>
<gene>
    <name evidence="2" type="ORF">JI62_17320</name>
</gene>
<feature type="coiled-coil region" evidence="1">
    <location>
        <begin position="73"/>
        <end position="100"/>
    </location>
</feature>
<dbReference type="Proteomes" id="UP000197334">
    <property type="component" value="Unassembled WGS sequence"/>
</dbReference>
<reference evidence="2 3" key="1">
    <citation type="submission" date="2014-08" db="EMBL/GenBank/DDBJ databases">
        <title>Draft genome sequence of a novel L-asparaginase producing marine bacterium, Halomonas campaniensis.</title>
        <authorList>
            <person name="Sundarakrishnan B."/>
            <person name="Moushumi Priya A."/>
            <person name="Raman G."/>
            <person name="Sakthivel N."/>
            <person name="Park S."/>
            <person name="Jayachandran S."/>
        </authorList>
    </citation>
    <scope>NUCLEOTIDE SEQUENCE [LARGE SCALE GENOMIC DNA]</scope>
    <source>
        <strain evidence="2 3">SK03</strain>
    </source>
</reference>
<proteinExistence type="predicted"/>
<sequence>MPQERDVKPSVFERHMQAGIQVLLVALIIWAGTELVKLGQQSVVLEERLTTQGLMLNELRQELREWGDTYYRTTDARRELDEREGRIDNLNSRVSALETRQ</sequence>
<dbReference type="AlphaFoldDB" id="A0A246RVI8"/>
<dbReference type="EMBL" id="JPUA01000037">
    <property type="protein sequence ID" value="OWV28106.1"/>
    <property type="molecule type" value="Genomic_DNA"/>
</dbReference>
<protein>
    <submittedName>
        <fullName evidence="2">Uncharacterized protein</fullName>
    </submittedName>
</protein>